<keyword evidence="1" id="KW-0472">Membrane</keyword>
<protein>
    <submittedName>
        <fullName evidence="3">GT2 family glycosyltransferase</fullName>
    </submittedName>
</protein>
<reference evidence="3 4" key="1">
    <citation type="submission" date="2021-03" db="EMBL/GenBank/DDBJ databases">
        <title>Genomic Encyclopedia of Type Strains, Phase IV (KMG-IV): sequencing the most valuable type-strain genomes for metagenomic binning, comparative biology and taxonomic classification.</title>
        <authorList>
            <person name="Goeker M."/>
        </authorList>
    </citation>
    <scope>NUCLEOTIDE SEQUENCE [LARGE SCALE GENOMIC DNA]</scope>
    <source>
        <strain evidence="3 4">DSM 24738</strain>
    </source>
</reference>
<evidence type="ECO:0000313" key="4">
    <source>
        <dbReference type="Proteomes" id="UP001519343"/>
    </source>
</evidence>
<dbReference type="PANTHER" id="PTHR43179">
    <property type="entry name" value="RHAMNOSYLTRANSFERASE WBBL"/>
    <property type="match status" value="1"/>
</dbReference>
<comment type="caution">
    <text evidence="3">The sequence shown here is derived from an EMBL/GenBank/DDBJ whole genome shotgun (WGS) entry which is preliminary data.</text>
</comment>
<keyword evidence="1" id="KW-0812">Transmembrane</keyword>
<dbReference type="CDD" id="cd04186">
    <property type="entry name" value="GT_2_like_c"/>
    <property type="match status" value="1"/>
</dbReference>
<evidence type="ECO:0000259" key="2">
    <source>
        <dbReference type="Pfam" id="PF00535"/>
    </source>
</evidence>
<dbReference type="Pfam" id="PF00535">
    <property type="entry name" value="Glycos_transf_2"/>
    <property type="match status" value="1"/>
</dbReference>
<gene>
    <name evidence="3" type="ORF">J2Z37_004798</name>
</gene>
<dbReference type="SUPFAM" id="SSF53448">
    <property type="entry name" value="Nucleotide-diphospho-sugar transferases"/>
    <property type="match status" value="1"/>
</dbReference>
<dbReference type="Gene3D" id="3.90.550.10">
    <property type="entry name" value="Spore Coat Polysaccharide Biosynthesis Protein SpsA, Chain A"/>
    <property type="match status" value="1"/>
</dbReference>
<dbReference type="InterPro" id="IPR029044">
    <property type="entry name" value="Nucleotide-diphossugar_trans"/>
</dbReference>
<evidence type="ECO:0000313" key="3">
    <source>
        <dbReference type="EMBL" id="MBP1934778.1"/>
    </source>
</evidence>
<keyword evidence="1" id="KW-1133">Transmembrane helix</keyword>
<accession>A0ABS4GWW8</accession>
<dbReference type="Proteomes" id="UP001519343">
    <property type="component" value="Unassembled WGS sequence"/>
</dbReference>
<dbReference type="EMBL" id="JAGGKT010000027">
    <property type="protein sequence ID" value="MBP1934778.1"/>
    <property type="molecule type" value="Genomic_DNA"/>
</dbReference>
<dbReference type="InterPro" id="IPR001173">
    <property type="entry name" value="Glyco_trans_2-like"/>
</dbReference>
<dbReference type="PANTHER" id="PTHR43179:SF7">
    <property type="entry name" value="RHAMNOSYLTRANSFERASE WBBL"/>
    <property type="match status" value="1"/>
</dbReference>
<keyword evidence="4" id="KW-1185">Reference proteome</keyword>
<evidence type="ECO:0000256" key="1">
    <source>
        <dbReference type="SAM" id="Phobius"/>
    </source>
</evidence>
<feature type="domain" description="Glycosyltransferase 2-like" evidence="2">
    <location>
        <begin position="5"/>
        <end position="129"/>
    </location>
</feature>
<sequence length="290" mass="33138">MIDLSIILVNYNTKALTLQAIGSVFKSKTNYNIETIVVDNGSTEVGLFEETSSLYPQVIYIQNEGNLGFSKANNIGIRRSKGRYILLLNSDTVVQENTFNIVIEYMDRNTSTGACGCKVVLQNGSLDKACKRGFPTPEASAYFMLGLHKLFPRVPKFNQYQLGHLKPDEEHEVDSLVGAFMVVRREAMEQVGLLDENFFMYGEDIDWCYRIKGAGWKIKYYPKTSILHLKGASSKKKPIKIIYEFHRAMWLFYNKHYRNKYPLYVTGLVYIGISLKLAFSIIVNKMKVKS</sequence>
<organism evidence="3 4">
    <name type="scientific">Ammoniphilus resinae</name>
    <dbReference type="NCBI Taxonomy" id="861532"/>
    <lineage>
        <taxon>Bacteria</taxon>
        <taxon>Bacillati</taxon>
        <taxon>Bacillota</taxon>
        <taxon>Bacilli</taxon>
        <taxon>Bacillales</taxon>
        <taxon>Paenibacillaceae</taxon>
        <taxon>Aneurinibacillus group</taxon>
        <taxon>Ammoniphilus</taxon>
    </lineage>
</organism>
<name>A0ABS4GWW8_9BACL</name>
<proteinExistence type="predicted"/>
<feature type="transmembrane region" description="Helical" evidence="1">
    <location>
        <begin position="261"/>
        <end position="283"/>
    </location>
</feature>